<name>A0ACC1R5D3_9HYPO</name>
<sequence>MDYFQSEEFDTRVKELMEKFRVPGLSMAAIHGEKTASKQFGVTSIGSGTPCTVDSLFDIASSSKVCTAIAVGLLVEDDVRHPNVTFDTPVSKVLPEDFVMSDPEYTKNVTVDDMLGHRSGLAGHDLSYFGTNSKQTDDARSVTRNLRNLQVCAPIRSKYVYNNIMYTVATHLVETETKKSFSDFVDERIFKPLEMSSSSVQPSRSRQRGFGKRISSGHAWSEAESRYREFPPVDSPEAQGAGSIVTSAVDYLKLVKAFLHQEGPITKQVYESLTKIRSLPNPSSKDLDPLSSPKFYCAGLGVVYYRGHAIIGHNGGVPGFGSRFFFVPSLDFGIVMLGNAVEAAYLANAIEKELVNSAMGSPNTREPNLPKPNTLSTAPTESKTEDTEPQKMPLTAYTGHYWNPGYRGLQVQIKDEKLFIDASDRSFQSLMVLHHVSGQTKYRAHIQGSDAWGGMVLVEPVPAEFLFDNDRATKIGIQMDENLSLIWFDRVYEEATPDVLV</sequence>
<gene>
    <name evidence="1" type="ORF">NLG97_g1531</name>
</gene>
<dbReference type="Proteomes" id="UP001148737">
    <property type="component" value="Unassembled WGS sequence"/>
</dbReference>
<comment type="caution">
    <text evidence="1">The sequence shown here is derived from an EMBL/GenBank/DDBJ whole genome shotgun (WGS) entry which is preliminary data.</text>
</comment>
<proteinExistence type="predicted"/>
<evidence type="ECO:0000313" key="1">
    <source>
        <dbReference type="EMBL" id="KAJ3497913.1"/>
    </source>
</evidence>
<dbReference type="EMBL" id="JANAKD010000081">
    <property type="protein sequence ID" value="KAJ3497913.1"/>
    <property type="molecule type" value="Genomic_DNA"/>
</dbReference>
<evidence type="ECO:0000313" key="2">
    <source>
        <dbReference type="Proteomes" id="UP001148737"/>
    </source>
</evidence>
<organism evidence="1 2">
    <name type="scientific">Lecanicillium saksenae</name>
    <dbReference type="NCBI Taxonomy" id="468837"/>
    <lineage>
        <taxon>Eukaryota</taxon>
        <taxon>Fungi</taxon>
        <taxon>Dikarya</taxon>
        <taxon>Ascomycota</taxon>
        <taxon>Pezizomycotina</taxon>
        <taxon>Sordariomycetes</taxon>
        <taxon>Hypocreomycetidae</taxon>
        <taxon>Hypocreales</taxon>
        <taxon>Cordycipitaceae</taxon>
        <taxon>Lecanicillium</taxon>
    </lineage>
</organism>
<reference evidence="1" key="1">
    <citation type="submission" date="2022-07" db="EMBL/GenBank/DDBJ databases">
        <title>Genome Sequence of Lecanicillium saksenae.</title>
        <authorList>
            <person name="Buettner E."/>
        </authorList>
    </citation>
    <scope>NUCLEOTIDE SEQUENCE</scope>
    <source>
        <strain evidence="1">VT-O1</strain>
    </source>
</reference>
<protein>
    <submittedName>
        <fullName evidence="1">Uncharacterized protein</fullName>
    </submittedName>
</protein>
<accession>A0ACC1R5D3</accession>
<keyword evidence="2" id="KW-1185">Reference proteome</keyword>